<reference evidence="2" key="1">
    <citation type="submission" date="2022-11" db="UniProtKB">
        <authorList>
            <consortium name="WormBaseParasite"/>
        </authorList>
    </citation>
    <scope>IDENTIFICATION</scope>
</reference>
<protein>
    <submittedName>
        <fullName evidence="2">Uncharacterized protein</fullName>
    </submittedName>
</protein>
<organism evidence="1 2">
    <name type="scientific">Romanomermis culicivorax</name>
    <name type="common">Nematode worm</name>
    <dbReference type="NCBI Taxonomy" id="13658"/>
    <lineage>
        <taxon>Eukaryota</taxon>
        <taxon>Metazoa</taxon>
        <taxon>Ecdysozoa</taxon>
        <taxon>Nematoda</taxon>
        <taxon>Enoplea</taxon>
        <taxon>Dorylaimia</taxon>
        <taxon>Mermithida</taxon>
        <taxon>Mermithoidea</taxon>
        <taxon>Mermithidae</taxon>
        <taxon>Romanomermis</taxon>
    </lineage>
</organism>
<dbReference type="WBParaSite" id="nRc.2.0.1.t38988-RA">
    <property type="protein sequence ID" value="nRc.2.0.1.t38988-RA"/>
    <property type="gene ID" value="nRc.2.0.1.g38988"/>
</dbReference>
<name>A0A915KLT4_ROMCU</name>
<evidence type="ECO:0000313" key="2">
    <source>
        <dbReference type="WBParaSite" id="nRc.2.0.1.t38988-RA"/>
    </source>
</evidence>
<accession>A0A915KLT4</accession>
<keyword evidence="1" id="KW-1185">Reference proteome</keyword>
<sequence length="102" mass="11526">MNACTHPNMQIPGKKEYSRILQIYAKLDIDDLHESKRMTARDDKGGMENGKMNTMHTQISQTYVKFYWTIHGDSLSICNSDNASLRKGCNQGTGRGEMGLIQ</sequence>
<dbReference type="Proteomes" id="UP000887565">
    <property type="component" value="Unplaced"/>
</dbReference>
<evidence type="ECO:0000313" key="1">
    <source>
        <dbReference type="Proteomes" id="UP000887565"/>
    </source>
</evidence>
<proteinExistence type="predicted"/>
<dbReference type="AlphaFoldDB" id="A0A915KLT4"/>